<evidence type="ECO:0000313" key="2">
    <source>
        <dbReference type="Proteomes" id="UP000184612"/>
    </source>
</evidence>
<keyword evidence="2" id="KW-1185">Reference proteome</keyword>
<name>A0A1M7YJD3_9FIRM</name>
<gene>
    <name evidence="1" type="ORF">SAMN02745217_03797</name>
</gene>
<dbReference type="STRING" id="1121345.SAMN02745217_03797"/>
<dbReference type="AlphaFoldDB" id="A0A1M7YJD3"/>
<reference evidence="1 2" key="1">
    <citation type="submission" date="2016-12" db="EMBL/GenBank/DDBJ databases">
        <authorList>
            <person name="Song W.-J."/>
            <person name="Kurnit D.M."/>
        </authorList>
    </citation>
    <scope>NUCLEOTIDE SEQUENCE [LARGE SCALE GENOMIC DNA]</scope>
    <source>
        <strain evidence="1 2">DSM 12503</strain>
    </source>
</reference>
<accession>A0A1M7YJD3</accession>
<sequence length="67" mass="7371">MEKNYTDGPEIPLGLGMALAQNLNAMNYFASLDDSGKQQVINGTHSVSSKSEMKQYVSNLAEENSFR</sequence>
<organism evidence="1 2">
    <name type="scientific">Anaerocolumna xylanovorans DSM 12503</name>
    <dbReference type="NCBI Taxonomy" id="1121345"/>
    <lineage>
        <taxon>Bacteria</taxon>
        <taxon>Bacillati</taxon>
        <taxon>Bacillota</taxon>
        <taxon>Clostridia</taxon>
        <taxon>Lachnospirales</taxon>
        <taxon>Lachnospiraceae</taxon>
        <taxon>Anaerocolumna</taxon>
    </lineage>
</organism>
<dbReference type="RefSeq" id="WP_073590421.1">
    <property type="nucleotide sequence ID" value="NZ_FRFD01000011.1"/>
</dbReference>
<protein>
    <submittedName>
        <fullName evidence="1">Uncharacterized protein</fullName>
    </submittedName>
</protein>
<dbReference type="EMBL" id="FRFD01000011">
    <property type="protein sequence ID" value="SHO52723.1"/>
    <property type="molecule type" value="Genomic_DNA"/>
</dbReference>
<proteinExistence type="predicted"/>
<evidence type="ECO:0000313" key="1">
    <source>
        <dbReference type="EMBL" id="SHO52723.1"/>
    </source>
</evidence>
<dbReference type="OrthoDB" id="1936216at2"/>
<dbReference type="Proteomes" id="UP000184612">
    <property type="component" value="Unassembled WGS sequence"/>
</dbReference>